<comment type="caution">
    <text evidence="7">The sequence shown here is derived from an EMBL/GenBank/DDBJ whole genome shotgun (WGS) entry which is preliminary data.</text>
</comment>
<protein>
    <recommendedName>
        <fullName evidence="6">Heme-binding protein 1</fullName>
    </recommendedName>
</protein>
<dbReference type="PANTHER" id="PTHR11220:SF72">
    <property type="entry name" value="HEME-BINDING PROTEIN 2-LIKE ISOFORM X2"/>
    <property type="match status" value="1"/>
</dbReference>
<reference evidence="7" key="1">
    <citation type="submission" date="2023-07" db="EMBL/GenBank/DDBJ databases">
        <title>Chromosome-level genome assembly of Artemia franciscana.</title>
        <authorList>
            <person name="Jo E."/>
        </authorList>
    </citation>
    <scope>NUCLEOTIDE SEQUENCE</scope>
    <source>
        <tissue evidence="7">Whole body</tissue>
    </source>
</reference>
<evidence type="ECO:0000256" key="1">
    <source>
        <dbReference type="ARBA" id="ARBA00004496"/>
    </source>
</evidence>
<dbReference type="FunFam" id="3.20.80.10:FF:000003">
    <property type="entry name" value="Heme-binding protein 1"/>
    <property type="match status" value="1"/>
</dbReference>
<dbReference type="EMBL" id="JAVRJZ010000018">
    <property type="protein sequence ID" value="KAK2708865.1"/>
    <property type="molecule type" value="Genomic_DNA"/>
</dbReference>
<dbReference type="Gene3D" id="3.20.80.10">
    <property type="entry name" value="Regulatory factor, effector binding domain"/>
    <property type="match status" value="1"/>
</dbReference>
<accession>A0AA88HBC0</accession>
<gene>
    <name evidence="7" type="ORF">QYM36_014479</name>
</gene>
<organism evidence="7 8">
    <name type="scientific">Artemia franciscana</name>
    <name type="common">Brine shrimp</name>
    <name type="synonym">Artemia sanfranciscana</name>
    <dbReference type="NCBI Taxonomy" id="6661"/>
    <lineage>
        <taxon>Eukaryota</taxon>
        <taxon>Metazoa</taxon>
        <taxon>Ecdysozoa</taxon>
        <taxon>Arthropoda</taxon>
        <taxon>Crustacea</taxon>
        <taxon>Branchiopoda</taxon>
        <taxon>Anostraca</taxon>
        <taxon>Artemiidae</taxon>
        <taxon>Artemia</taxon>
    </lineage>
</organism>
<name>A0AA88HBC0_ARTSF</name>
<keyword evidence="8" id="KW-1185">Reference proteome</keyword>
<keyword evidence="4" id="KW-0963">Cytoplasm</keyword>
<comment type="subcellular location">
    <subcellularLocation>
        <location evidence="1">Cytoplasm</location>
    </subcellularLocation>
</comment>
<evidence type="ECO:0000256" key="5">
    <source>
        <dbReference type="ARBA" id="ARBA00037673"/>
    </source>
</evidence>
<comment type="similarity">
    <text evidence="2">Belongs to the HEBP family.</text>
</comment>
<evidence type="ECO:0000256" key="6">
    <source>
        <dbReference type="ARBA" id="ARBA00040755"/>
    </source>
</evidence>
<dbReference type="AlphaFoldDB" id="A0AA88HBC0"/>
<dbReference type="InterPro" id="IPR006917">
    <property type="entry name" value="SOUL_heme-bd"/>
</dbReference>
<sequence length="194" mass="22104">MISQLLVAFVSAAVETPTYEVIQTGEDYEVRRYDPKKWVATSLDAFGFEEIRGDLFNTLFSYIDGGNEEGIVIPMTAPVTTLVLPGEGPNCKQTFTCAFYIPDDLQANPPIPTNPAVFIEERPEFELYSRRFSGYAYEADYISEGYALYQSLERDNVTDAQYAPWYIVGYNSPFDFVDRRNEVWFSRVAATKKN</sequence>
<dbReference type="PANTHER" id="PTHR11220">
    <property type="entry name" value="HEME-BINDING PROTEIN-RELATED"/>
    <property type="match status" value="1"/>
</dbReference>
<dbReference type="GO" id="GO:0005737">
    <property type="term" value="C:cytoplasm"/>
    <property type="evidence" value="ECO:0007669"/>
    <property type="project" value="UniProtKB-SubCell"/>
</dbReference>
<comment type="subunit">
    <text evidence="3">Monomer.</text>
</comment>
<proteinExistence type="inferred from homology"/>
<evidence type="ECO:0000313" key="7">
    <source>
        <dbReference type="EMBL" id="KAK2708865.1"/>
    </source>
</evidence>
<dbReference type="Pfam" id="PF04832">
    <property type="entry name" value="SOUL"/>
    <property type="match status" value="1"/>
</dbReference>
<evidence type="ECO:0000313" key="8">
    <source>
        <dbReference type="Proteomes" id="UP001187531"/>
    </source>
</evidence>
<dbReference type="SUPFAM" id="SSF55136">
    <property type="entry name" value="Probable bacterial effector-binding domain"/>
    <property type="match status" value="1"/>
</dbReference>
<dbReference type="GO" id="GO:0020037">
    <property type="term" value="F:heme binding"/>
    <property type="evidence" value="ECO:0007669"/>
    <property type="project" value="TreeGrafter"/>
</dbReference>
<evidence type="ECO:0000256" key="4">
    <source>
        <dbReference type="ARBA" id="ARBA00022490"/>
    </source>
</evidence>
<evidence type="ECO:0000256" key="3">
    <source>
        <dbReference type="ARBA" id="ARBA00011245"/>
    </source>
</evidence>
<dbReference type="Proteomes" id="UP001187531">
    <property type="component" value="Unassembled WGS sequence"/>
</dbReference>
<evidence type="ECO:0000256" key="2">
    <source>
        <dbReference type="ARBA" id="ARBA00009817"/>
    </source>
</evidence>
<dbReference type="InterPro" id="IPR011256">
    <property type="entry name" value="Reg_factor_effector_dom_sf"/>
</dbReference>
<comment type="function">
    <text evidence="5">May bind free porphyrinogens that may be present in the cell and thus facilitate removal of these potentially toxic compound. Binds with a high affinity to one molecule of heme or porphyrins. It binds metalloporphyrins, free porphyrins and N-methylprotoporphyrin with similar affinities.</text>
</comment>